<evidence type="ECO:0008006" key="4">
    <source>
        <dbReference type="Google" id="ProtNLM"/>
    </source>
</evidence>
<evidence type="ECO:0000256" key="1">
    <source>
        <dbReference type="SAM" id="MobiDB-lite"/>
    </source>
</evidence>
<evidence type="ECO:0000313" key="3">
    <source>
        <dbReference type="Proteomes" id="UP001597560"/>
    </source>
</evidence>
<dbReference type="Proteomes" id="UP001597560">
    <property type="component" value="Unassembled WGS sequence"/>
</dbReference>
<dbReference type="EMBL" id="JBHUPA010000002">
    <property type="protein sequence ID" value="MFD2961371.1"/>
    <property type="molecule type" value="Genomic_DNA"/>
</dbReference>
<organism evidence="2 3">
    <name type="scientific">Olivibacter jilunii</name>
    <dbReference type="NCBI Taxonomy" id="985016"/>
    <lineage>
        <taxon>Bacteria</taxon>
        <taxon>Pseudomonadati</taxon>
        <taxon>Bacteroidota</taxon>
        <taxon>Sphingobacteriia</taxon>
        <taxon>Sphingobacteriales</taxon>
        <taxon>Sphingobacteriaceae</taxon>
        <taxon>Olivibacter</taxon>
    </lineage>
</organism>
<feature type="compositionally biased region" description="Basic and acidic residues" evidence="1">
    <location>
        <begin position="29"/>
        <end position="39"/>
    </location>
</feature>
<evidence type="ECO:0000313" key="2">
    <source>
        <dbReference type="EMBL" id="MFD2961371.1"/>
    </source>
</evidence>
<name>A0ABW6AW71_9SPHI</name>
<comment type="caution">
    <text evidence="2">The sequence shown here is derived from an EMBL/GenBank/DDBJ whole genome shotgun (WGS) entry which is preliminary data.</text>
</comment>
<protein>
    <recommendedName>
        <fullName evidence="4">Lipoprotein</fullName>
    </recommendedName>
</protein>
<dbReference type="PROSITE" id="PS51257">
    <property type="entry name" value="PROKAR_LIPOPROTEIN"/>
    <property type="match status" value="1"/>
</dbReference>
<dbReference type="RefSeq" id="WP_377609530.1">
    <property type="nucleotide sequence ID" value="NZ_JBHUPA010000002.1"/>
</dbReference>
<sequence>MKKVFTLLFLFGLLSCSKDNQEPNQPQTEEQKQEEKESNESVNKVKQGLIVEFSKGDDSISATVTVLDEYPNPDDVDFSQENQLAPFLVASNVKASESAYKHYGFELPEGKYLVMVEAKYPQNCPSGSICNFPSYYSLKEIEVTTGDKTTVKLDFSSVDQISNPKDKNYIDWK</sequence>
<gene>
    <name evidence="2" type="ORF">ACFS6J_06225</name>
</gene>
<accession>A0ABW6AW71</accession>
<reference evidence="3" key="1">
    <citation type="journal article" date="2019" name="Int. J. Syst. Evol. Microbiol.">
        <title>The Global Catalogue of Microorganisms (GCM) 10K type strain sequencing project: providing services to taxonomists for standard genome sequencing and annotation.</title>
        <authorList>
            <consortium name="The Broad Institute Genomics Platform"/>
            <consortium name="The Broad Institute Genome Sequencing Center for Infectious Disease"/>
            <person name="Wu L."/>
            <person name="Ma J."/>
        </authorList>
    </citation>
    <scope>NUCLEOTIDE SEQUENCE [LARGE SCALE GENOMIC DNA]</scope>
    <source>
        <strain evidence="3">KCTC 23098</strain>
    </source>
</reference>
<feature type="region of interest" description="Disordered" evidence="1">
    <location>
        <begin position="18"/>
        <end position="43"/>
    </location>
</feature>
<keyword evidence="3" id="KW-1185">Reference proteome</keyword>
<proteinExistence type="predicted"/>